<dbReference type="InterPro" id="IPR030192">
    <property type="entry name" value="YbdG"/>
</dbReference>
<dbReference type="InterPro" id="IPR023408">
    <property type="entry name" value="MscS_beta-dom_sf"/>
</dbReference>
<dbReference type="Gene3D" id="2.30.30.60">
    <property type="match status" value="1"/>
</dbReference>
<name>A0AAD1CMQ5_9FLAO</name>
<organism evidence="7 8">
    <name type="scientific">Blattabacterium punctulatus CPU2</name>
    <dbReference type="NCBI Taxonomy" id="1457032"/>
    <lineage>
        <taxon>Bacteria</taxon>
        <taxon>Pseudomonadati</taxon>
        <taxon>Bacteroidota</taxon>
        <taxon>Flavobacteriia</taxon>
        <taxon>Flavobacteriales</taxon>
        <taxon>Blattabacteriaceae</taxon>
        <taxon>Blattabacterium</taxon>
    </lineage>
</organism>
<evidence type="ECO:0000256" key="1">
    <source>
        <dbReference type="ARBA" id="ARBA00004370"/>
    </source>
</evidence>
<feature type="transmembrane region" description="Helical" evidence="5">
    <location>
        <begin position="121"/>
        <end position="145"/>
    </location>
</feature>
<dbReference type="Proteomes" id="UP000262607">
    <property type="component" value="Chromosome"/>
</dbReference>
<proteinExistence type="predicted"/>
<feature type="domain" description="Mechanosensitive ion channel MscS" evidence="6">
    <location>
        <begin position="211"/>
        <end position="278"/>
    </location>
</feature>
<evidence type="ECO:0000256" key="4">
    <source>
        <dbReference type="ARBA" id="ARBA00023136"/>
    </source>
</evidence>
<feature type="transmembrane region" description="Helical" evidence="5">
    <location>
        <begin position="41"/>
        <end position="66"/>
    </location>
</feature>
<feature type="transmembrane region" description="Helical" evidence="5">
    <location>
        <begin position="166"/>
        <end position="185"/>
    </location>
</feature>
<dbReference type="AlphaFoldDB" id="A0AAD1CMQ5"/>
<feature type="transmembrane region" description="Helical" evidence="5">
    <location>
        <begin position="191"/>
        <end position="209"/>
    </location>
</feature>
<sequence>MNNREIDLYFLKIIMEILEIFNIQYKWIFYEFTNNFFLKKWGSIAFIIIGKIFLFTGLLIILEFIFNKVVRFIGRRIISSTHFVWDNILYENKVFDSLAHFFPLSIGFILINPVFKNYPKIILYLEKIFDILFVLIILQFLIRVVNSIMRISTSENSHQTIAVRSFSQLLKIISVMFCVLIIISILTKNDLITVLTSLGAITAIVILVFRDTILGFVSGVQMASTKMIKVGDWIGIHKYSIEGTVIEINLTSAKIENFDKTITSVPTYDLISTAVTNFEVMRKKNIRRIKRSILFSIQSFQFCNSESLEKFQHFYLIKNYIHRKQKEIEIFNKDKNIDLNIDINGRKLTNIGLFRQYALSYLHQHPKISQSETLMVRHLNPTPYGLPVELYCFTNTSESVKYEQIQASVFDHLLTAAKEFSLKITQVTTNISP</sequence>
<keyword evidence="3 5" id="KW-1133">Transmembrane helix</keyword>
<protein>
    <submittedName>
        <fullName evidence="7">Mechanosensitive ion channel MscS</fullName>
    </submittedName>
</protein>
<gene>
    <name evidence="7" type="primary">mscS</name>
    <name evidence="7" type="ORF">CPU2_589</name>
</gene>
<dbReference type="GO" id="GO:0005886">
    <property type="term" value="C:plasma membrane"/>
    <property type="evidence" value="ECO:0007669"/>
    <property type="project" value="TreeGrafter"/>
</dbReference>
<keyword evidence="4 5" id="KW-0472">Membrane</keyword>
<evidence type="ECO:0000313" key="8">
    <source>
        <dbReference type="Proteomes" id="UP000262607"/>
    </source>
</evidence>
<evidence type="ECO:0000259" key="6">
    <source>
        <dbReference type="Pfam" id="PF00924"/>
    </source>
</evidence>
<accession>A0AAD1CMQ5</accession>
<dbReference type="Pfam" id="PF00924">
    <property type="entry name" value="MS_channel_2nd"/>
    <property type="match status" value="1"/>
</dbReference>
<dbReference type="SUPFAM" id="SSF50182">
    <property type="entry name" value="Sm-like ribonucleoproteins"/>
    <property type="match status" value="1"/>
</dbReference>
<dbReference type="InterPro" id="IPR006685">
    <property type="entry name" value="MscS_channel_2nd"/>
</dbReference>
<keyword evidence="2 5" id="KW-0812">Transmembrane</keyword>
<comment type="subcellular location">
    <subcellularLocation>
        <location evidence="1">Membrane</location>
    </subcellularLocation>
</comment>
<evidence type="ECO:0000256" key="3">
    <source>
        <dbReference type="ARBA" id="ARBA00022989"/>
    </source>
</evidence>
<evidence type="ECO:0000256" key="2">
    <source>
        <dbReference type="ARBA" id="ARBA00022692"/>
    </source>
</evidence>
<dbReference type="EMBL" id="AP014610">
    <property type="protein sequence ID" value="BBA18061.1"/>
    <property type="molecule type" value="Genomic_DNA"/>
</dbReference>
<feature type="transmembrane region" description="Helical" evidence="5">
    <location>
        <begin position="9"/>
        <end position="29"/>
    </location>
</feature>
<dbReference type="GO" id="GO:0008381">
    <property type="term" value="F:mechanosensitive monoatomic ion channel activity"/>
    <property type="evidence" value="ECO:0007669"/>
    <property type="project" value="InterPro"/>
</dbReference>
<evidence type="ECO:0000313" key="7">
    <source>
        <dbReference type="EMBL" id="BBA18061.1"/>
    </source>
</evidence>
<dbReference type="InterPro" id="IPR010920">
    <property type="entry name" value="LSM_dom_sf"/>
</dbReference>
<evidence type="ECO:0000256" key="5">
    <source>
        <dbReference type="SAM" id="Phobius"/>
    </source>
</evidence>
<feature type="transmembrane region" description="Helical" evidence="5">
    <location>
        <begin position="98"/>
        <end position="115"/>
    </location>
</feature>
<dbReference type="PANTHER" id="PTHR30414:SF0">
    <property type="entry name" value="MINICONDUCTANCE MECHANOSENSITIVE CHANNEL YBDG"/>
    <property type="match status" value="1"/>
</dbReference>
<reference evidence="7 8" key="1">
    <citation type="submission" date="2014-06" db="EMBL/GenBank/DDBJ databases">
        <title>Genome sequence of the intracellular symbiont Blattabacterium cuenoti, strain CPU2 from the wood feeding cockroach Cryptocercus punctulatus.</title>
        <authorList>
            <person name="Kinjo Y."/>
            <person name="Ohkuma M."/>
            <person name="Tokuda G."/>
        </authorList>
    </citation>
    <scope>NUCLEOTIDE SEQUENCE [LARGE SCALE GENOMIC DNA]</scope>
    <source>
        <strain evidence="7 8">CPU2</strain>
    </source>
</reference>
<dbReference type="GO" id="GO:0071470">
    <property type="term" value="P:cellular response to osmotic stress"/>
    <property type="evidence" value="ECO:0007669"/>
    <property type="project" value="InterPro"/>
</dbReference>
<dbReference type="PANTHER" id="PTHR30414">
    <property type="entry name" value="MINICONDUCTANCE MECHANOSENSITIVE CHANNEL YBDG"/>
    <property type="match status" value="1"/>
</dbReference>